<name>A0A183L834_9TREM</name>
<evidence type="ECO:0000313" key="4">
    <source>
        <dbReference type="WBParaSite" id="SCUD_0002350801-mRNA-1"/>
    </source>
</evidence>
<feature type="compositionally biased region" description="Polar residues" evidence="1">
    <location>
        <begin position="22"/>
        <end position="31"/>
    </location>
</feature>
<evidence type="ECO:0000313" key="2">
    <source>
        <dbReference type="EMBL" id="VDP83573.1"/>
    </source>
</evidence>
<evidence type="ECO:0000313" key="3">
    <source>
        <dbReference type="Proteomes" id="UP000279833"/>
    </source>
</evidence>
<dbReference type="AlphaFoldDB" id="A0A183L834"/>
<protein>
    <submittedName>
        <fullName evidence="4">BRX domain-containing protein</fullName>
    </submittedName>
</protein>
<accession>A0A183L834</accession>
<keyword evidence="3" id="KW-1185">Reference proteome</keyword>
<dbReference type="WBParaSite" id="SCUD_0002350801-mRNA-1">
    <property type="protein sequence ID" value="SCUD_0002350801-mRNA-1"/>
    <property type="gene ID" value="SCUD_0002350801"/>
</dbReference>
<evidence type="ECO:0000256" key="1">
    <source>
        <dbReference type="SAM" id="MobiDB-lite"/>
    </source>
</evidence>
<dbReference type="EMBL" id="UZAK01055837">
    <property type="protein sequence ID" value="VDP83573.1"/>
    <property type="molecule type" value="Genomic_DNA"/>
</dbReference>
<organism evidence="4">
    <name type="scientific">Schistosoma curassoni</name>
    <dbReference type="NCBI Taxonomy" id="6186"/>
    <lineage>
        <taxon>Eukaryota</taxon>
        <taxon>Metazoa</taxon>
        <taxon>Spiralia</taxon>
        <taxon>Lophotrochozoa</taxon>
        <taxon>Platyhelminthes</taxon>
        <taxon>Trematoda</taxon>
        <taxon>Digenea</taxon>
        <taxon>Strigeidida</taxon>
        <taxon>Schistosomatoidea</taxon>
        <taxon>Schistosomatidae</taxon>
        <taxon>Schistosoma</taxon>
    </lineage>
</organism>
<proteinExistence type="predicted"/>
<reference evidence="4" key="1">
    <citation type="submission" date="2016-06" db="UniProtKB">
        <authorList>
            <consortium name="WormBaseParasite"/>
        </authorList>
    </citation>
    <scope>IDENTIFICATION</scope>
</reference>
<gene>
    <name evidence="2" type="ORF">SCUD_LOCUS23505</name>
</gene>
<reference evidence="2 3" key="2">
    <citation type="submission" date="2018-11" db="EMBL/GenBank/DDBJ databases">
        <authorList>
            <consortium name="Pathogen Informatics"/>
        </authorList>
    </citation>
    <scope>NUCLEOTIDE SEQUENCE [LARGE SCALE GENOMIC DNA]</scope>
    <source>
        <strain evidence="2">Dakar</strain>
        <strain evidence="3">Dakar, Senegal</strain>
    </source>
</reference>
<sequence length="137" mass="16054">MNYLDDAHVLDKNSYKNEENMSDASNDNQEPNAVLMDDDYHSDPLSTNEILNKFEEAVSEESNFGDLISSVVDPHHLITFSGFSVQCDKYVLNKVKLIVTWEYEDRILFWRRRITPENLKSEYQLRIFKKRGGVMSR</sequence>
<dbReference type="Proteomes" id="UP000279833">
    <property type="component" value="Unassembled WGS sequence"/>
</dbReference>
<feature type="region of interest" description="Disordered" evidence="1">
    <location>
        <begin position="14"/>
        <end position="39"/>
    </location>
</feature>